<gene>
    <name evidence="9" type="ORF">IAB94_05860</name>
</gene>
<evidence type="ECO:0000256" key="5">
    <source>
        <dbReference type="ARBA" id="ARBA00022989"/>
    </source>
</evidence>
<proteinExistence type="predicted"/>
<comment type="caution">
    <text evidence="9">The sequence shown here is derived from an EMBL/GenBank/DDBJ whole genome shotgun (WGS) entry which is preliminary data.</text>
</comment>
<feature type="transmembrane region" description="Helical" evidence="8">
    <location>
        <begin position="464"/>
        <end position="485"/>
    </location>
</feature>
<name>A0A9D1J9I7_9FIRM</name>
<evidence type="ECO:0000256" key="2">
    <source>
        <dbReference type="ARBA" id="ARBA00022475"/>
    </source>
</evidence>
<feature type="transmembrane region" description="Helical" evidence="8">
    <location>
        <begin position="368"/>
        <end position="388"/>
    </location>
</feature>
<feature type="transmembrane region" description="Helical" evidence="8">
    <location>
        <begin position="439"/>
        <end position="458"/>
    </location>
</feature>
<reference evidence="9" key="2">
    <citation type="journal article" date="2021" name="PeerJ">
        <title>Extensive microbial diversity within the chicken gut microbiome revealed by metagenomics and culture.</title>
        <authorList>
            <person name="Gilroy R."/>
            <person name="Ravi A."/>
            <person name="Getino M."/>
            <person name="Pursley I."/>
            <person name="Horton D.L."/>
            <person name="Alikhan N.F."/>
            <person name="Baker D."/>
            <person name="Gharbi K."/>
            <person name="Hall N."/>
            <person name="Watson M."/>
            <person name="Adriaenssens E.M."/>
            <person name="Foster-Nyarko E."/>
            <person name="Jarju S."/>
            <person name="Secka A."/>
            <person name="Antonio M."/>
            <person name="Oren A."/>
            <person name="Chaudhuri R.R."/>
            <person name="La Ragione R."/>
            <person name="Hildebrand F."/>
            <person name="Pallen M.J."/>
        </authorList>
    </citation>
    <scope>NUCLEOTIDE SEQUENCE</scope>
    <source>
        <strain evidence="9">ChiW16-3235</strain>
    </source>
</reference>
<keyword evidence="5 8" id="KW-1133">Transmembrane helix</keyword>
<evidence type="ECO:0000256" key="4">
    <source>
        <dbReference type="ARBA" id="ARBA00022927"/>
    </source>
</evidence>
<organism evidence="9 10">
    <name type="scientific">Candidatus Coproplasma avicola</name>
    <dbReference type="NCBI Taxonomy" id="2840744"/>
    <lineage>
        <taxon>Bacteria</taxon>
        <taxon>Bacillati</taxon>
        <taxon>Bacillota</taxon>
        <taxon>Clostridia</taxon>
        <taxon>Eubacteriales</taxon>
        <taxon>Candidatus Coproplasma</taxon>
    </lineage>
</organism>
<protein>
    <recommendedName>
        <fullName evidence="11">Protein-export membrane protein SecD</fullName>
    </recommendedName>
</protein>
<dbReference type="GO" id="GO:0005886">
    <property type="term" value="C:plasma membrane"/>
    <property type="evidence" value="ECO:0007669"/>
    <property type="project" value="TreeGrafter"/>
</dbReference>
<evidence type="ECO:0000256" key="8">
    <source>
        <dbReference type="SAM" id="Phobius"/>
    </source>
</evidence>
<evidence type="ECO:0000256" key="3">
    <source>
        <dbReference type="ARBA" id="ARBA00022692"/>
    </source>
</evidence>
<evidence type="ECO:0008006" key="11">
    <source>
        <dbReference type="Google" id="ProtNLM"/>
    </source>
</evidence>
<dbReference type="InterPro" id="IPR022813">
    <property type="entry name" value="SecD/SecF_arch_bac"/>
</dbReference>
<dbReference type="EMBL" id="DVHK01000117">
    <property type="protein sequence ID" value="HIR67553.1"/>
    <property type="molecule type" value="Genomic_DNA"/>
</dbReference>
<dbReference type="AlphaFoldDB" id="A0A9D1J9I7"/>
<evidence type="ECO:0000313" key="10">
    <source>
        <dbReference type="Proteomes" id="UP000823913"/>
    </source>
</evidence>
<feature type="transmembrane region" description="Helical" evidence="8">
    <location>
        <begin position="394"/>
        <end position="418"/>
    </location>
</feature>
<keyword evidence="4" id="KW-0653">Protein transport</keyword>
<keyword evidence="6" id="KW-0811">Translocation</keyword>
<keyword evidence="3 8" id="KW-0812">Transmembrane</keyword>
<dbReference type="SUPFAM" id="SSF82866">
    <property type="entry name" value="Multidrug efflux transporter AcrB transmembrane domain"/>
    <property type="match status" value="1"/>
</dbReference>
<feature type="transmembrane region" description="Helical" evidence="8">
    <location>
        <begin position="7"/>
        <end position="28"/>
    </location>
</feature>
<keyword evidence="7 8" id="KW-0472">Membrane</keyword>
<keyword evidence="1" id="KW-0813">Transport</keyword>
<evidence type="ECO:0000256" key="1">
    <source>
        <dbReference type="ARBA" id="ARBA00022448"/>
    </source>
</evidence>
<dbReference type="PANTHER" id="PTHR30081:SF1">
    <property type="entry name" value="PROTEIN TRANSLOCASE SUBUNIT SECD"/>
    <property type="match status" value="1"/>
</dbReference>
<keyword evidence="2" id="KW-1003">Cell membrane</keyword>
<dbReference type="PANTHER" id="PTHR30081">
    <property type="entry name" value="PROTEIN-EXPORT MEMBRANE PROTEIN SEC"/>
    <property type="match status" value="1"/>
</dbReference>
<evidence type="ECO:0000256" key="7">
    <source>
        <dbReference type="ARBA" id="ARBA00023136"/>
    </source>
</evidence>
<sequence length="514" mass="54097">MSKVKSAIITAIVVIAIVVAAVFGVASFNVGAIQRYNSIAASISLGSDYSGYVYTTIYPEGVLSQSEYNALSEEDKSSYEQVGGVYFSAENSDYDDFESLSAAVASDARKISQRLGDRGLSDYYVSVVDGAAITVGVPSGYSYAAYKGNDSSGRSTALSTAGSTLGYLLADGELTLRTTDSSITLGEDDSSTTVDMTRYADEYTDADILGDGSQTYSFTTANEDITEYFSSVSSYTFGGSHVLSFSLTQTGRQRINDISTLAASSESQVIYVCVGDTNMLAITCTSAIDSDTMQFSMNTAEMASDVSATLNSVINGGTLSVDYQDLGSALSSTATGGENAALMAFIACIIVLAALCVAAVIKYKKLGGVLSMSFVILALVFLYAIYILGIQVTFPVIATCIGIMLLFAVTNLIVLGEVRAQCKTGKTMQAAVKAGYKRTLLGIIDIHVVVLVAAILIAAVASGAAAACGLTLVVGAIASYVLYWFTRLMWHVCSAPQRNKFAFGGFKREVYGDE</sequence>
<dbReference type="GO" id="GO:0015031">
    <property type="term" value="P:protein transport"/>
    <property type="evidence" value="ECO:0007669"/>
    <property type="project" value="UniProtKB-KW"/>
</dbReference>
<feature type="transmembrane region" description="Helical" evidence="8">
    <location>
        <begin position="340"/>
        <end position="361"/>
    </location>
</feature>
<reference evidence="9" key="1">
    <citation type="submission" date="2020-10" db="EMBL/GenBank/DDBJ databases">
        <authorList>
            <person name="Gilroy R."/>
        </authorList>
    </citation>
    <scope>NUCLEOTIDE SEQUENCE</scope>
    <source>
        <strain evidence="9">ChiW16-3235</strain>
    </source>
</reference>
<dbReference type="Proteomes" id="UP000823913">
    <property type="component" value="Unassembled WGS sequence"/>
</dbReference>
<evidence type="ECO:0000256" key="6">
    <source>
        <dbReference type="ARBA" id="ARBA00023010"/>
    </source>
</evidence>
<evidence type="ECO:0000313" key="9">
    <source>
        <dbReference type="EMBL" id="HIR67553.1"/>
    </source>
</evidence>
<accession>A0A9D1J9I7</accession>